<evidence type="ECO:0000256" key="4">
    <source>
        <dbReference type="ARBA" id="ARBA00023163"/>
    </source>
</evidence>
<dbReference type="PROSITE" id="PS00715">
    <property type="entry name" value="SIGMA70_1"/>
    <property type="match status" value="1"/>
</dbReference>
<evidence type="ECO:0000256" key="3">
    <source>
        <dbReference type="ARBA" id="ARBA00023125"/>
    </source>
</evidence>
<dbReference type="InterPro" id="IPR013325">
    <property type="entry name" value="RNA_pol_sigma_r2"/>
</dbReference>
<keyword evidence="10" id="KW-1185">Reference proteome</keyword>
<comment type="similarity">
    <text evidence="5">Belongs to the sigma-70 factor family.</text>
</comment>
<dbReference type="Proteomes" id="UP001139031">
    <property type="component" value="Unassembled WGS sequence"/>
</dbReference>
<dbReference type="Pfam" id="PF04545">
    <property type="entry name" value="Sigma70_r4"/>
    <property type="match status" value="1"/>
</dbReference>
<dbReference type="Gene3D" id="1.20.120.1810">
    <property type="match status" value="1"/>
</dbReference>
<gene>
    <name evidence="9" type="ORF">K7C98_17205</name>
</gene>
<proteinExistence type="inferred from homology"/>
<reference evidence="9" key="1">
    <citation type="submission" date="2021-08" db="EMBL/GenBank/DDBJ databases">
        <authorList>
            <person name="Stevens D.C."/>
        </authorList>
    </citation>
    <scope>NUCLEOTIDE SEQUENCE</scope>
    <source>
        <strain evidence="9">DSM 53165</strain>
    </source>
</reference>
<sequence>MTSAASPAPERARGGAAPAANAEPPNFLGLYFREMAGLGVIGAEEELRVATRIAELRRDYWDAMLAHAPFVEPIVALLEARHGGEDLPRNELEALRNSAHDLREHETRATRREFATACRALVERASEVDRDGVVADLVYADLEALEAGKRDGLNMKVNPPRQGSKPFEVYVQRVKQARRSLREAKDAFVKANLRLVVSIARRFNYGRMPLQDLIQEGNIGLMKAVDRFDPRKGFRFSTYGSWWIRHAISRAIADKGLEVRLPVHMLDAQHKLARARREFESLHGREPQLDELAKHTGLASEKIERMGTVNFGQAISLDRPVSEEDGRRMIDFLEDDEAAAPGVGLEAEALNEQVRELIAQLPPVEADILRKRFGLDDSGDELTLKQIGEQYSLSRERIRQLQERALGKLRHELRRREVVV</sequence>
<dbReference type="PANTHER" id="PTHR30603:SF47">
    <property type="entry name" value="RNA POLYMERASE SIGMA FACTOR SIGD, CHLOROPLASTIC"/>
    <property type="match status" value="1"/>
</dbReference>
<accession>A0ABS7TSF8</accession>
<comment type="caution">
    <text evidence="9">The sequence shown here is derived from an EMBL/GenBank/DDBJ whole genome shotgun (WGS) entry which is preliminary data.</text>
</comment>
<dbReference type="Pfam" id="PF04542">
    <property type="entry name" value="Sigma70_r2"/>
    <property type="match status" value="1"/>
</dbReference>
<dbReference type="SUPFAM" id="SSF88946">
    <property type="entry name" value="Sigma2 domain of RNA polymerase sigma factors"/>
    <property type="match status" value="1"/>
</dbReference>
<keyword evidence="2 5" id="KW-0731">Sigma factor</keyword>
<evidence type="ECO:0000256" key="1">
    <source>
        <dbReference type="ARBA" id="ARBA00023015"/>
    </source>
</evidence>
<dbReference type="InterPro" id="IPR014284">
    <property type="entry name" value="RNA_pol_sigma-70_dom"/>
</dbReference>
<evidence type="ECO:0000259" key="7">
    <source>
        <dbReference type="PROSITE" id="PS00715"/>
    </source>
</evidence>
<dbReference type="InterPro" id="IPR007627">
    <property type="entry name" value="RNA_pol_sigma70_r2"/>
</dbReference>
<dbReference type="PANTHER" id="PTHR30603">
    <property type="entry name" value="RNA POLYMERASE SIGMA FACTOR RPO"/>
    <property type="match status" value="1"/>
</dbReference>
<dbReference type="CDD" id="cd06171">
    <property type="entry name" value="Sigma70_r4"/>
    <property type="match status" value="1"/>
</dbReference>
<keyword evidence="1 5" id="KW-0805">Transcription regulation</keyword>
<dbReference type="PROSITE" id="PS00716">
    <property type="entry name" value="SIGMA70_2"/>
    <property type="match status" value="1"/>
</dbReference>
<keyword evidence="3 5" id="KW-0238">DNA-binding</keyword>
<dbReference type="Gene3D" id="1.10.10.10">
    <property type="entry name" value="Winged helix-like DNA-binding domain superfamily/Winged helix DNA-binding domain"/>
    <property type="match status" value="2"/>
</dbReference>
<evidence type="ECO:0000256" key="6">
    <source>
        <dbReference type="SAM" id="MobiDB-lite"/>
    </source>
</evidence>
<dbReference type="InterPro" id="IPR036388">
    <property type="entry name" value="WH-like_DNA-bd_sf"/>
</dbReference>
<feature type="region of interest" description="Disordered" evidence="6">
    <location>
        <begin position="1"/>
        <end position="20"/>
    </location>
</feature>
<keyword evidence="4 5" id="KW-0804">Transcription</keyword>
<evidence type="ECO:0000256" key="5">
    <source>
        <dbReference type="RuleBase" id="RU362124"/>
    </source>
</evidence>
<dbReference type="PRINTS" id="PR00046">
    <property type="entry name" value="SIGMA70FCT"/>
</dbReference>
<evidence type="ECO:0000259" key="8">
    <source>
        <dbReference type="PROSITE" id="PS00716"/>
    </source>
</evidence>
<dbReference type="InterPro" id="IPR050239">
    <property type="entry name" value="Sigma-70_RNA_pol_init_factors"/>
</dbReference>
<dbReference type="SUPFAM" id="SSF88659">
    <property type="entry name" value="Sigma3 and sigma4 domains of RNA polymerase sigma factors"/>
    <property type="match status" value="2"/>
</dbReference>
<feature type="domain" description="RNA polymerase sigma-70" evidence="8">
    <location>
        <begin position="383"/>
        <end position="409"/>
    </location>
</feature>
<evidence type="ECO:0000256" key="2">
    <source>
        <dbReference type="ARBA" id="ARBA00023082"/>
    </source>
</evidence>
<dbReference type="EMBL" id="JAIRAU010000023">
    <property type="protein sequence ID" value="MBZ5710986.1"/>
    <property type="molecule type" value="Genomic_DNA"/>
</dbReference>
<organism evidence="9 10">
    <name type="scientific">Nannocystis pusilla</name>
    <dbReference type="NCBI Taxonomy" id="889268"/>
    <lineage>
        <taxon>Bacteria</taxon>
        <taxon>Pseudomonadati</taxon>
        <taxon>Myxococcota</taxon>
        <taxon>Polyangia</taxon>
        <taxon>Nannocystales</taxon>
        <taxon>Nannocystaceae</taxon>
        <taxon>Nannocystis</taxon>
    </lineage>
</organism>
<dbReference type="NCBIfam" id="TIGR02937">
    <property type="entry name" value="sigma70-ECF"/>
    <property type="match status" value="1"/>
</dbReference>
<evidence type="ECO:0000313" key="10">
    <source>
        <dbReference type="Proteomes" id="UP001139031"/>
    </source>
</evidence>
<evidence type="ECO:0000313" key="9">
    <source>
        <dbReference type="EMBL" id="MBZ5710986.1"/>
    </source>
</evidence>
<dbReference type="InterPro" id="IPR007630">
    <property type="entry name" value="RNA_pol_sigma70_r4"/>
</dbReference>
<protein>
    <recommendedName>
        <fullName evidence="5">RNA polymerase sigma factor</fullName>
    </recommendedName>
</protein>
<dbReference type="InterPro" id="IPR000943">
    <property type="entry name" value="RNA_pol_sigma70"/>
</dbReference>
<dbReference type="InterPro" id="IPR007624">
    <property type="entry name" value="RNA_pol_sigma70_r3"/>
</dbReference>
<comment type="function">
    <text evidence="5">Sigma factors are initiation factors that promote the attachment of RNA polymerase to specific initiation sites and are then released.</text>
</comment>
<name>A0ABS7TSF8_9BACT</name>
<dbReference type="Pfam" id="PF04539">
    <property type="entry name" value="Sigma70_r3"/>
    <property type="match status" value="1"/>
</dbReference>
<dbReference type="InterPro" id="IPR013324">
    <property type="entry name" value="RNA_pol_sigma_r3/r4-like"/>
</dbReference>
<feature type="domain" description="RNA polymerase sigma-70" evidence="7">
    <location>
        <begin position="212"/>
        <end position="225"/>
    </location>
</feature>